<dbReference type="Proteomes" id="UP000650582">
    <property type="component" value="Unassembled WGS sequence"/>
</dbReference>
<organism evidence="1 2">
    <name type="scientific">Rhizoctonia solani</name>
    <dbReference type="NCBI Taxonomy" id="456999"/>
    <lineage>
        <taxon>Eukaryota</taxon>
        <taxon>Fungi</taxon>
        <taxon>Dikarya</taxon>
        <taxon>Basidiomycota</taxon>
        <taxon>Agaricomycotina</taxon>
        <taxon>Agaricomycetes</taxon>
        <taxon>Cantharellales</taxon>
        <taxon>Ceratobasidiaceae</taxon>
        <taxon>Rhizoctonia</taxon>
    </lineage>
</organism>
<protein>
    <submittedName>
        <fullName evidence="1">Uncharacterized protein</fullName>
    </submittedName>
</protein>
<dbReference type="PANTHER" id="PTHR35332:SF2">
    <property type="entry name" value="REGULATION OF ENOLASE PROTEIN 1"/>
    <property type="match status" value="1"/>
</dbReference>
<dbReference type="AlphaFoldDB" id="A0A8H7H466"/>
<dbReference type="PANTHER" id="PTHR35332">
    <property type="entry name" value="REGULATION OF ENOLASE PROTEIN 1"/>
    <property type="match status" value="1"/>
</dbReference>
<proteinExistence type="predicted"/>
<sequence length="241" mass="26653">MGRNHKIRTLRSPTLTSSLTGVNLHSGLDPANITLPANFTFHAVSKQDIWHPPEVPAGEEYDSPTYYVQYGPIHKFKSAQVSICGMSGTKQYDQAGLIFLVNSPGLKGEKYDSWIKTGVEIIDTNATSKVMAVATPPGGFSDWNLVPMPKGECINILAQRQEGGPGMFIYVVEGNTKTLMRLITWPFQKNFNKWLGVGTYVARHNWAPGEPPFTGEPNSAKFEGLKIDWSDWNGTTSQYTV</sequence>
<comment type="caution">
    <text evidence="1">The sequence shown here is derived from an EMBL/GenBank/DDBJ whole genome shotgun (WGS) entry which is preliminary data.</text>
</comment>
<reference evidence="1" key="1">
    <citation type="submission" date="2020-09" db="EMBL/GenBank/DDBJ databases">
        <title>Comparative genome analyses of four rice-infecting Rhizoctonia solani isolates reveal extensive enrichment of homogalacturonan modification genes.</title>
        <authorList>
            <person name="Lee D.-Y."/>
            <person name="Jeon J."/>
            <person name="Kim K.-T."/>
            <person name="Cheong K."/>
            <person name="Song H."/>
            <person name="Choi G."/>
            <person name="Ko J."/>
            <person name="Opiyo S.O."/>
            <person name="Zuo S."/>
            <person name="Madhav S."/>
            <person name="Lee Y.-H."/>
            <person name="Wang G.-L."/>
        </authorList>
    </citation>
    <scope>NUCLEOTIDE SEQUENCE</scope>
    <source>
        <strain evidence="1">AG1-IA YN-7</strain>
    </source>
</reference>
<accession>A0A8H7H466</accession>
<gene>
    <name evidence="1" type="ORF">RHS04_07253</name>
</gene>
<dbReference type="Gene3D" id="2.60.120.200">
    <property type="match status" value="1"/>
</dbReference>
<evidence type="ECO:0000313" key="2">
    <source>
        <dbReference type="Proteomes" id="UP000650582"/>
    </source>
</evidence>
<name>A0A8H7H466_9AGAM</name>
<dbReference type="InterPro" id="IPR009784">
    <property type="entry name" value="DUF1349"/>
</dbReference>
<evidence type="ECO:0000313" key="1">
    <source>
        <dbReference type="EMBL" id="KAF8674678.1"/>
    </source>
</evidence>
<dbReference type="Pfam" id="PF07081">
    <property type="entry name" value="DUF1349"/>
    <property type="match status" value="1"/>
</dbReference>
<dbReference type="EMBL" id="JACYCC010000130">
    <property type="protein sequence ID" value="KAF8674678.1"/>
    <property type="molecule type" value="Genomic_DNA"/>
</dbReference>